<dbReference type="EMBL" id="BAABKG010000007">
    <property type="protein sequence ID" value="GAA5156347.1"/>
    <property type="molecule type" value="Genomic_DNA"/>
</dbReference>
<reference evidence="2" key="1">
    <citation type="journal article" date="2019" name="Int. J. Syst. Evol. Microbiol.">
        <title>The Global Catalogue of Microorganisms (GCM) 10K type strain sequencing project: providing services to taxonomists for standard genome sequencing and annotation.</title>
        <authorList>
            <consortium name="The Broad Institute Genomics Platform"/>
            <consortium name="The Broad Institute Genome Sequencing Center for Infectious Disease"/>
            <person name="Wu L."/>
            <person name="Ma J."/>
        </authorList>
    </citation>
    <scope>NUCLEOTIDE SEQUENCE [LARGE SCALE GENOMIC DNA]</scope>
    <source>
        <strain evidence="2">JCM 18459</strain>
    </source>
</reference>
<evidence type="ECO:0000313" key="1">
    <source>
        <dbReference type="EMBL" id="GAA5156347.1"/>
    </source>
</evidence>
<protein>
    <recommendedName>
        <fullName evidence="3">ATP-dependent endonuclease</fullName>
    </recommendedName>
</protein>
<organism evidence="1 2">
    <name type="scientific">Nocardioides marinquilinus</name>
    <dbReference type="NCBI Taxonomy" id="1210400"/>
    <lineage>
        <taxon>Bacteria</taxon>
        <taxon>Bacillati</taxon>
        <taxon>Actinomycetota</taxon>
        <taxon>Actinomycetes</taxon>
        <taxon>Propionibacteriales</taxon>
        <taxon>Nocardioidaceae</taxon>
        <taxon>Nocardioides</taxon>
    </lineage>
</organism>
<gene>
    <name evidence="1" type="ORF">GCM10023340_43910</name>
</gene>
<keyword evidence="2" id="KW-1185">Reference proteome</keyword>
<sequence length="198" mass="21211">MLPEVMGSRGRIGRPVTTRGTYRAVVVAPRVLVEGDSDRRALEVLARRLGVACPEVVVMQGITNLPAHLRDAGPVRLLHDAGESDYVARVLARVLVDVTPFVCDADLEDELIRAVGVPGVLAVVEAQGERGRYERMAQQPAQRDRPDHARLHRWLGARSGHKLTYAGLLADAVPLDDVPAALLGVLGVGSGSPASGRR</sequence>
<proteinExistence type="predicted"/>
<accession>A0ABP9Q7P8</accession>
<name>A0ABP9Q7P8_9ACTN</name>
<evidence type="ECO:0000313" key="2">
    <source>
        <dbReference type="Proteomes" id="UP001500221"/>
    </source>
</evidence>
<dbReference type="Proteomes" id="UP001500221">
    <property type="component" value="Unassembled WGS sequence"/>
</dbReference>
<evidence type="ECO:0008006" key="3">
    <source>
        <dbReference type="Google" id="ProtNLM"/>
    </source>
</evidence>
<comment type="caution">
    <text evidence="1">The sequence shown here is derived from an EMBL/GenBank/DDBJ whole genome shotgun (WGS) entry which is preliminary data.</text>
</comment>